<dbReference type="InterPro" id="IPR000943">
    <property type="entry name" value="RNA_pol_sigma70"/>
</dbReference>
<gene>
    <name evidence="7" type="ORF">F4Y08_06375</name>
</gene>
<proteinExistence type="inferred from homology"/>
<evidence type="ECO:0000256" key="5">
    <source>
        <dbReference type="ARBA" id="ARBA00023163"/>
    </source>
</evidence>
<dbReference type="Pfam" id="PF03979">
    <property type="entry name" value="Sigma70_r1_1"/>
    <property type="match status" value="1"/>
</dbReference>
<reference evidence="7" key="1">
    <citation type="submission" date="2019-09" db="EMBL/GenBank/DDBJ databases">
        <title>Characterisation of the sponge microbiome using genome-centric metagenomics.</title>
        <authorList>
            <person name="Engelberts J.P."/>
            <person name="Robbins S.J."/>
            <person name="De Goeij J.M."/>
            <person name="Aranda M."/>
            <person name="Bell S.C."/>
            <person name="Webster N.S."/>
        </authorList>
    </citation>
    <scope>NUCLEOTIDE SEQUENCE</scope>
    <source>
        <strain evidence="7">SB0662_bin_9</strain>
    </source>
</reference>
<dbReference type="Pfam" id="PF04539">
    <property type="entry name" value="Sigma70_r3"/>
    <property type="match status" value="1"/>
</dbReference>
<dbReference type="InterPro" id="IPR007127">
    <property type="entry name" value="RNA_pol_sigma_70_r1_1"/>
</dbReference>
<dbReference type="PRINTS" id="PR00046">
    <property type="entry name" value="SIGMA70FCT"/>
</dbReference>
<dbReference type="CDD" id="cd06171">
    <property type="entry name" value="Sigma70_r4"/>
    <property type="match status" value="1"/>
</dbReference>
<evidence type="ECO:0000256" key="1">
    <source>
        <dbReference type="ARBA" id="ARBA00007788"/>
    </source>
</evidence>
<sequence length="402" mass="45359">MKEGAMQMAEGHQLADGEFDAVGFREHVLALGDKNGVVEFDDILKVMPDVEENAELLQDVFTSLMEKGIEIGDSGSSLDLDDLEEDLEEDADGFDDPLQDAASDSVALYLRDIGKVDLLTAAEEVALAKRIEAGEAAKENLAELDADLTDDERDELEWVVLDGQAAVDHLISANCRLVVSVAKKYNNRGVPFLDLVQEGNNGLMRAVAKFDYKRGFKFSTYATWWIRQAVTRAIADQGRTIRVPVHMHEQINRMIRTRHQLSQELGREPTVEELAEGLEVQTQKVEQIIKVNQHPRSLEQPVGEEEDSVLGDFIPDDDADNPQETSNMTVLREVIEDIIQDLTPREIHTLQLRFGMVDDYAYTLEEVGKKFGITRERVRQIETQALARLRHSSRRKSLNWFV</sequence>
<dbReference type="PANTHER" id="PTHR30603">
    <property type="entry name" value="RNA POLYMERASE SIGMA FACTOR RPO"/>
    <property type="match status" value="1"/>
</dbReference>
<dbReference type="InterPro" id="IPR007624">
    <property type="entry name" value="RNA_pol_sigma70_r3"/>
</dbReference>
<evidence type="ECO:0000256" key="2">
    <source>
        <dbReference type="ARBA" id="ARBA00023015"/>
    </source>
</evidence>
<dbReference type="GO" id="GO:0016987">
    <property type="term" value="F:sigma factor activity"/>
    <property type="evidence" value="ECO:0007669"/>
    <property type="project" value="UniProtKB-KW"/>
</dbReference>
<dbReference type="PROSITE" id="PS00716">
    <property type="entry name" value="SIGMA70_2"/>
    <property type="match status" value="1"/>
</dbReference>
<dbReference type="InterPro" id="IPR036388">
    <property type="entry name" value="WH-like_DNA-bd_sf"/>
</dbReference>
<evidence type="ECO:0000259" key="6">
    <source>
        <dbReference type="PROSITE" id="PS00716"/>
    </source>
</evidence>
<name>A0A6B1DTE0_9CHLR</name>
<accession>A0A6B1DTE0</accession>
<dbReference type="InterPro" id="IPR013324">
    <property type="entry name" value="RNA_pol_sigma_r3/r4-like"/>
</dbReference>
<dbReference type="Gene3D" id="1.10.220.120">
    <property type="entry name" value="Sigma-70 factor, region 1.1"/>
    <property type="match status" value="1"/>
</dbReference>
<dbReference type="InterPro" id="IPR007627">
    <property type="entry name" value="RNA_pol_sigma70_r2"/>
</dbReference>
<keyword evidence="4" id="KW-0238">DNA-binding</keyword>
<dbReference type="Gene3D" id="1.10.601.10">
    <property type="entry name" value="RNA Polymerase Primary Sigma Factor"/>
    <property type="match status" value="2"/>
</dbReference>
<protein>
    <submittedName>
        <fullName evidence="7">Sigma-70 family RNA polymerase sigma factor</fullName>
    </submittedName>
</protein>
<evidence type="ECO:0000313" key="7">
    <source>
        <dbReference type="EMBL" id="MYD89952.1"/>
    </source>
</evidence>
<dbReference type="Pfam" id="PF04545">
    <property type="entry name" value="Sigma70_r4"/>
    <property type="match status" value="1"/>
</dbReference>
<dbReference type="GO" id="GO:0006352">
    <property type="term" value="P:DNA-templated transcription initiation"/>
    <property type="evidence" value="ECO:0007669"/>
    <property type="project" value="InterPro"/>
</dbReference>
<dbReference type="InterPro" id="IPR013325">
    <property type="entry name" value="RNA_pol_sigma_r2"/>
</dbReference>
<keyword evidence="5" id="KW-0804">Transcription</keyword>
<dbReference type="SUPFAM" id="SSF88659">
    <property type="entry name" value="Sigma3 and sigma4 domains of RNA polymerase sigma factors"/>
    <property type="match status" value="2"/>
</dbReference>
<dbReference type="GO" id="GO:0003677">
    <property type="term" value="F:DNA binding"/>
    <property type="evidence" value="ECO:0007669"/>
    <property type="project" value="UniProtKB-KW"/>
</dbReference>
<dbReference type="EMBL" id="VXPY01000038">
    <property type="protein sequence ID" value="MYD89952.1"/>
    <property type="molecule type" value="Genomic_DNA"/>
</dbReference>
<dbReference type="SUPFAM" id="SSF88946">
    <property type="entry name" value="Sigma2 domain of RNA polymerase sigma factors"/>
    <property type="match status" value="1"/>
</dbReference>
<dbReference type="InterPro" id="IPR007630">
    <property type="entry name" value="RNA_pol_sigma70_r4"/>
</dbReference>
<dbReference type="Gene3D" id="1.10.10.10">
    <property type="entry name" value="Winged helix-like DNA-binding domain superfamily/Winged helix DNA-binding domain"/>
    <property type="match status" value="2"/>
</dbReference>
<dbReference type="NCBIfam" id="TIGR02937">
    <property type="entry name" value="sigma70-ECF"/>
    <property type="match status" value="1"/>
</dbReference>
<keyword evidence="3" id="KW-0731">Sigma factor</keyword>
<dbReference type="PANTHER" id="PTHR30603:SF60">
    <property type="entry name" value="RNA POLYMERASE SIGMA FACTOR RPOD"/>
    <property type="match status" value="1"/>
</dbReference>
<evidence type="ECO:0000256" key="4">
    <source>
        <dbReference type="ARBA" id="ARBA00023125"/>
    </source>
</evidence>
<keyword evidence="2" id="KW-0805">Transcription regulation</keyword>
<dbReference type="AlphaFoldDB" id="A0A6B1DTE0"/>
<comment type="caution">
    <text evidence="7">The sequence shown here is derived from an EMBL/GenBank/DDBJ whole genome shotgun (WGS) entry which is preliminary data.</text>
</comment>
<dbReference type="InterPro" id="IPR042189">
    <property type="entry name" value="RNA_pol_sigma_70_r1_1_sf"/>
</dbReference>
<dbReference type="FunFam" id="1.10.601.10:FF:000001">
    <property type="entry name" value="RNA polymerase sigma factor SigA"/>
    <property type="match status" value="1"/>
</dbReference>
<dbReference type="Pfam" id="PF00140">
    <property type="entry name" value="Sigma70_r1_2"/>
    <property type="match status" value="1"/>
</dbReference>
<feature type="domain" description="RNA polymerase sigma-70" evidence="6">
    <location>
        <begin position="363"/>
        <end position="389"/>
    </location>
</feature>
<evidence type="ECO:0000256" key="3">
    <source>
        <dbReference type="ARBA" id="ARBA00023082"/>
    </source>
</evidence>
<comment type="similarity">
    <text evidence="1">Belongs to the sigma-70 factor family.</text>
</comment>
<dbReference type="InterPro" id="IPR009042">
    <property type="entry name" value="RNA_pol_sigma70_r1_2"/>
</dbReference>
<dbReference type="InterPro" id="IPR014284">
    <property type="entry name" value="RNA_pol_sigma-70_dom"/>
</dbReference>
<organism evidence="7">
    <name type="scientific">Caldilineaceae bacterium SB0662_bin_9</name>
    <dbReference type="NCBI Taxonomy" id="2605258"/>
    <lineage>
        <taxon>Bacteria</taxon>
        <taxon>Bacillati</taxon>
        <taxon>Chloroflexota</taxon>
        <taxon>Caldilineae</taxon>
        <taxon>Caldilineales</taxon>
        <taxon>Caldilineaceae</taxon>
    </lineage>
</organism>
<dbReference type="Pfam" id="PF04542">
    <property type="entry name" value="Sigma70_r2"/>
    <property type="match status" value="1"/>
</dbReference>
<dbReference type="InterPro" id="IPR050239">
    <property type="entry name" value="Sigma-70_RNA_pol_init_factors"/>
</dbReference>